<dbReference type="RefSeq" id="WP_229686107.1">
    <property type="nucleotide sequence ID" value="NZ_BMMK01000004.1"/>
</dbReference>
<evidence type="ECO:0000256" key="5">
    <source>
        <dbReference type="ARBA" id="ARBA00022989"/>
    </source>
</evidence>
<evidence type="ECO:0000256" key="3">
    <source>
        <dbReference type="ARBA" id="ARBA00022475"/>
    </source>
</evidence>
<dbReference type="Proteomes" id="UP000637578">
    <property type="component" value="Unassembled WGS sequence"/>
</dbReference>
<evidence type="ECO:0000256" key="8">
    <source>
        <dbReference type="SAM" id="Phobius"/>
    </source>
</evidence>
<gene>
    <name evidence="10" type="ORF">GCM10012275_12680</name>
</gene>
<dbReference type="Pfam" id="PF05977">
    <property type="entry name" value="MFS_3"/>
    <property type="match status" value="1"/>
</dbReference>
<accession>A0A8J3FTR3</accession>
<dbReference type="PANTHER" id="PTHR23513">
    <property type="entry name" value="INTEGRAL MEMBRANE EFFLUX PROTEIN-RELATED"/>
    <property type="match status" value="1"/>
</dbReference>
<feature type="domain" description="Major facilitator superfamily (MFS) profile" evidence="9">
    <location>
        <begin position="64"/>
        <end position="458"/>
    </location>
</feature>
<dbReference type="AlphaFoldDB" id="A0A8J3FTR3"/>
<dbReference type="EMBL" id="BMMK01000004">
    <property type="protein sequence ID" value="GGM43170.1"/>
    <property type="molecule type" value="Genomic_DNA"/>
</dbReference>
<feature type="transmembrane region" description="Helical" evidence="8">
    <location>
        <begin position="315"/>
        <end position="334"/>
    </location>
</feature>
<evidence type="ECO:0000259" key="9">
    <source>
        <dbReference type="PROSITE" id="PS50850"/>
    </source>
</evidence>
<dbReference type="InterPro" id="IPR010290">
    <property type="entry name" value="TM_effector"/>
</dbReference>
<feature type="transmembrane region" description="Helical" evidence="8">
    <location>
        <begin position="199"/>
        <end position="222"/>
    </location>
</feature>
<keyword evidence="11" id="KW-1185">Reference proteome</keyword>
<protein>
    <submittedName>
        <fullName evidence="10">MFS transporter</fullName>
    </submittedName>
</protein>
<dbReference type="InterPro" id="IPR036259">
    <property type="entry name" value="MFS_trans_sf"/>
</dbReference>
<organism evidence="10 11">
    <name type="scientific">Longimycelium tulufanense</name>
    <dbReference type="NCBI Taxonomy" id="907463"/>
    <lineage>
        <taxon>Bacteria</taxon>
        <taxon>Bacillati</taxon>
        <taxon>Actinomycetota</taxon>
        <taxon>Actinomycetes</taxon>
        <taxon>Pseudonocardiales</taxon>
        <taxon>Pseudonocardiaceae</taxon>
        <taxon>Longimycelium</taxon>
    </lineage>
</organism>
<evidence type="ECO:0000256" key="2">
    <source>
        <dbReference type="ARBA" id="ARBA00022448"/>
    </source>
</evidence>
<evidence type="ECO:0000313" key="11">
    <source>
        <dbReference type="Proteomes" id="UP000637578"/>
    </source>
</evidence>
<feature type="transmembrane region" description="Helical" evidence="8">
    <location>
        <begin position="228"/>
        <end position="246"/>
    </location>
</feature>
<evidence type="ECO:0000256" key="6">
    <source>
        <dbReference type="ARBA" id="ARBA00023136"/>
    </source>
</evidence>
<keyword evidence="3" id="KW-1003">Cell membrane</keyword>
<keyword evidence="5 8" id="KW-1133">Transmembrane helix</keyword>
<name>A0A8J3FTR3_9PSEU</name>
<evidence type="ECO:0000256" key="4">
    <source>
        <dbReference type="ARBA" id="ARBA00022692"/>
    </source>
</evidence>
<dbReference type="CDD" id="cd06173">
    <property type="entry name" value="MFS_MefA_like"/>
    <property type="match status" value="1"/>
</dbReference>
<keyword evidence="4 8" id="KW-0812">Transmembrane</keyword>
<dbReference type="PROSITE" id="PS50850">
    <property type="entry name" value="MFS"/>
    <property type="match status" value="1"/>
</dbReference>
<feature type="transmembrane region" description="Helical" evidence="8">
    <location>
        <begin position="279"/>
        <end position="303"/>
    </location>
</feature>
<dbReference type="PANTHER" id="PTHR23513:SF11">
    <property type="entry name" value="STAPHYLOFERRIN A TRANSPORTER"/>
    <property type="match status" value="1"/>
</dbReference>
<comment type="caution">
    <text evidence="10">The sequence shown here is derived from an EMBL/GenBank/DDBJ whole genome shotgun (WGS) entry which is preliminary data.</text>
</comment>
<feature type="transmembrane region" description="Helical" evidence="8">
    <location>
        <begin position="102"/>
        <end position="124"/>
    </location>
</feature>
<evidence type="ECO:0000256" key="1">
    <source>
        <dbReference type="ARBA" id="ARBA00004651"/>
    </source>
</evidence>
<reference evidence="10" key="2">
    <citation type="submission" date="2020-09" db="EMBL/GenBank/DDBJ databases">
        <authorList>
            <person name="Sun Q."/>
            <person name="Zhou Y."/>
        </authorList>
    </citation>
    <scope>NUCLEOTIDE SEQUENCE</scope>
    <source>
        <strain evidence="10">CGMCC 4.5737</strain>
    </source>
</reference>
<dbReference type="InterPro" id="IPR020846">
    <property type="entry name" value="MFS_dom"/>
</dbReference>
<dbReference type="GO" id="GO:0022857">
    <property type="term" value="F:transmembrane transporter activity"/>
    <property type="evidence" value="ECO:0007669"/>
    <property type="project" value="InterPro"/>
</dbReference>
<feature type="transmembrane region" description="Helical" evidence="8">
    <location>
        <begin position="373"/>
        <end position="392"/>
    </location>
</feature>
<reference evidence="10" key="1">
    <citation type="journal article" date="2014" name="Int. J. Syst. Evol. Microbiol.">
        <title>Complete genome sequence of Corynebacterium casei LMG S-19264T (=DSM 44701T), isolated from a smear-ripened cheese.</title>
        <authorList>
            <consortium name="US DOE Joint Genome Institute (JGI-PGF)"/>
            <person name="Walter F."/>
            <person name="Albersmeier A."/>
            <person name="Kalinowski J."/>
            <person name="Ruckert C."/>
        </authorList>
    </citation>
    <scope>NUCLEOTIDE SEQUENCE</scope>
    <source>
        <strain evidence="10">CGMCC 4.5737</strain>
    </source>
</reference>
<evidence type="ECO:0000256" key="7">
    <source>
        <dbReference type="SAM" id="MobiDB-lite"/>
    </source>
</evidence>
<feature type="transmembrane region" description="Helical" evidence="8">
    <location>
        <begin position="136"/>
        <end position="154"/>
    </location>
</feature>
<proteinExistence type="predicted"/>
<feature type="compositionally biased region" description="Basic and acidic residues" evidence="7">
    <location>
        <begin position="29"/>
        <end position="38"/>
    </location>
</feature>
<feature type="transmembrane region" description="Helical" evidence="8">
    <location>
        <begin position="160"/>
        <end position="178"/>
    </location>
</feature>
<feature type="region of interest" description="Disordered" evidence="7">
    <location>
        <begin position="1"/>
        <end position="57"/>
    </location>
</feature>
<feature type="transmembrane region" description="Helical" evidence="8">
    <location>
        <begin position="436"/>
        <end position="455"/>
    </location>
</feature>
<feature type="transmembrane region" description="Helical" evidence="8">
    <location>
        <begin position="404"/>
        <end position="424"/>
    </location>
</feature>
<keyword evidence="2" id="KW-0813">Transport</keyword>
<keyword evidence="6 8" id="KW-0472">Membrane</keyword>
<dbReference type="SUPFAM" id="SSF103473">
    <property type="entry name" value="MFS general substrate transporter"/>
    <property type="match status" value="1"/>
</dbReference>
<comment type="subcellular location">
    <subcellularLocation>
        <location evidence="1">Cell membrane</location>
        <topology evidence="1">Multi-pass membrane protein</topology>
    </subcellularLocation>
</comment>
<feature type="transmembrane region" description="Helical" evidence="8">
    <location>
        <begin position="346"/>
        <end position="367"/>
    </location>
</feature>
<evidence type="ECO:0000313" key="10">
    <source>
        <dbReference type="EMBL" id="GGM43170.1"/>
    </source>
</evidence>
<feature type="transmembrane region" description="Helical" evidence="8">
    <location>
        <begin position="70"/>
        <end position="90"/>
    </location>
</feature>
<sequence>MTTHASGREVQPSGDTSHPPDVVPSARPETGRHRDPCRADPVAPVPTAARPGEESGRRGGMFASLRVRNYRLFASGQVVSLVGTWMQRVAQDWLVLQLSGGNALALGIVAALQFLPTLFLSLWAGMLADRYDKRKLLLAIQTGMGLTALVLGLLDVTGAVQLWHVYLLALLLGVFGALDTPVRQAFAHEMVGRDQLTNAVALNSMTFNAARIVGPAVAGVAITMVGTGWVFLANAATFAGVLVGLFRMNPHDLHRSKPVPRQRGQVREAMAYVRQRPDLIIVLTLVGLVSTFGLNFQTTLAYIASSVFHRDADGYGLLSTMLAVGTLAGATLAARRSTRGRPRMRLLIGAAAAFGLLEALAGVMPYYLAFAAVLVPTGAATLTFTTAANSTMQLSTDAAMRGRVMGLYVLIFIGCTPVGGPLMGWVANEFGGRAPLVLGGLVSFLSAVACGLVLARRGGFQLRRLRSWSGSRLLRRG</sequence>
<dbReference type="GO" id="GO:0005886">
    <property type="term" value="C:plasma membrane"/>
    <property type="evidence" value="ECO:0007669"/>
    <property type="project" value="UniProtKB-SubCell"/>
</dbReference>
<dbReference type="Gene3D" id="1.20.1250.20">
    <property type="entry name" value="MFS general substrate transporter like domains"/>
    <property type="match status" value="1"/>
</dbReference>